<dbReference type="EMBL" id="UPXX01000018">
    <property type="protein sequence ID" value="VBB43013.1"/>
    <property type="molecule type" value="Genomic_DNA"/>
</dbReference>
<feature type="chain" id="PRO_5025071627" description="Membrane protein insertion efficiency factor" evidence="1">
    <location>
        <begin position="28"/>
        <end position="139"/>
    </location>
</feature>
<keyword evidence="1" id="KW-0732">Signal</keyword>
<organism evidence="2">
    <name type="scientific">Uncultured Desulfatiglans sp</name>
    <dbReference type="NCBI Taxonomy" id="1748965"/>
    <lineage>
        <taxon>Bacteria</taxon>
        <taxon>Pseudomonadati</taxon>
        <taxon>Thermodesulfobacteriota</taxon>
        <taxon>Desulfobacteria</taxon>
        <taxon>Desulfatiglandales</taxon>
        <taxon>Desulfatiglandaceae</taxon>
        <taxon>Desulfatiglans</taxon>
        <taxon>environmental samples</taxon>
    </lineage>
</organism>
<feature type="signal peptide" evidence="1">
    <location>
        <begin position="1"/>
        <end position="27"/>
    </location>
</feature>
<dbReference type="AlphaFoldDB" id="A0A653A4Q5"/>
<gene>
    <name evidence="2" type="ORF">TRIP_B250129</name>
</gene>
<evidence type="ECO:0000256" key="1">
    <source>
        <dbReference type="SAM" id="SignalP"/>
    </source>
</evidence>
<dbReference type="InterPro" id="IPR002696">
    <property type="entry name" value="Membr_insert_effic_factor_YidD"/>
</dbReference>
<evidence type="ECO:0008006" key="3">
    <source>
        <dbReference type="Google" id="ProtNLM"/>
    </source>
</evidence>
<evidence type="ECO:0000313" key="2">
    <source>
        <dbReference type="EMBL" id="VBB43013.1"/>
    </source>
</evidence>
<dbReference type="PROSITE" id="PS51257">
    <property type="entry name" value="PROKAR_LIPOPROTEIN"/>
    <property type="match status" value="1"/>
</dbReference>
<name>A0A653A4Q5_UNCDX</name>
<protein>
    <recommendedName>
        <fullName evidence="3">Membrane protein insertion efficiency factor</fullName>
    </recommendedName>
</protein>
<accession>A0A653A4Q5</accession>
<proteinExistence type="predicted"/>
<sequence>MKRRSSMATGVCLGLALWLACSSAALADAPGVCAGCAAGEAASDEQAGGVNAGAWLVRLFRDHISAVDSDRCPSYPSCSEYSVRAFEKHGFVMGWLMTVDRLIHEGSEEEAVSGTVKVGDRLLINDPVHNNDFWWYRPK</sequence>
<dbReference type="Pfam" id="PF01809">
    <property type="entry name" value="YidD"/>
    <property type="match status" value="1"/>
</dbReference>
<dbReference type="NCBIfam" id="TIGR00278">
    <property type="entry name" value="membrane protein insertion efficiency factor YidD"/>
    <property type="match status" value="1"/>
</dbReference>
<reference evidence="2" key="1">
    <citation type="submission" date="2018-07" db="EMBL/GenBank/DDBJ databases">
        <authorList>
            <consortium name="Genoscope - CEA"/>
            <person name="William W."/>
        </authorList>
    </citation>
    <scope>NUCLEOTIDE SEQUENCE</scope>
    <source>
        <strain evidence="2">IK1</strain>
    </source>
</reference>
<dbReference type="SMART" id="SM01234">
    <property type="entry name" value="Haemolytic"/>
    <property type="match status" value="1"/>
</dbReference>